<dbReference type="Proteomes" id="UP000887579">
    <property type="component" value="Unplaced"/>
</dbReference>
<protein>
    <submittedName>
        <fullName evidence="2">Uncharacterized protein</fullName>
    </submittedName>
</protein>
<reference evidence="2" key="1">
    <citation type="submission" date="2022-11" db="UniProtKB">
        <authorList>
            <consortium name="WormBaseParasite"/>
        </authorList>
    </citation>
    <scope>IDENTIFICATION</scope>
</reference>
<organism evidence="1 2">
    <name type="scientific">Panagrolaimus sp. ES5</name>
    <dbReference type="NCBI Taxonomy" id="591445"/>
    <lineage>
        <taxon>Eukaryota</taxon>
        <taxon>Metazoa</taxon>
        <taxon>Ecdysozoa</taxon>
        <taxon>Nematoda</taxon>
        <taxon>Chromadorea</taxon>
        <taxon>Rhabditida</taxon>
        <taxon>Tylenchina</taxon>
        <taxon>Panagrolaimomorpha</taxon>
        <taxon>Panagrolaimoidea</taxon>
        <taxon>Panagrolaimidae</taxon>
        <taxon>Panagrolaimus</taxon>
    </lineage>
</organism>
<dbReference type="WBParaSite" id="ES5_v2.g15835.t1">
    <property type="protein sequence ID" value="ES5_v2.g15835.t1"/>
    <property type="gene ID" value="ES5_v2.g15835"/>
</dbReference>
<sequence>MLPTLSNIRKAKENQNTILFLNILKEYYPEIVQANSKISVWKKVLLECHRNGIYKKHPAKYLGRTRWPALIRATSKKWKAKKPLAEIELLIIEVERIRTPNFCMNQEEVDAMNRDESGEPQEYDVTFNEDNDVDFDEPSFMNPDEVMNEEEDGNEVEEPLSMNPEEEEQQNMNDAEIEVEESMNDGENDNEIEQPSLLNPEIEESLNDEQNDAEIEEPMNPEETQSINEAGNHVEVQEPTATNDLQTEYYRQAIRAFKACADLAEIKAQMLRSRN</sequence>
<proteinExistence type="predicted"/>
<accession>A0AC34FG02</accession>
<name>A0AC34FG02_9BILA</name>
<evidence type="ECO:0000313" key="1">
    <source>
        <dbReference type="Proteomes" id="UP000887579"/>
    </source>
</evidence>
<evidence type="ECO:0000313" key="2">
    <source>
        <dbReference type="WBParaSite" id="ES5_v2.g15835.t1"/>
    </source>
</evidence>